<dbReference type="GO" id="GO:0004152">
    <property type="term" value="F:dihydroorotate dehydrogenase activity"/>
    <property type="evidence" value="ECO:0007669"/>
    <property type="project" value="TreeGrafter"/>
</dbReference>
<accession>A0A9K3LER6</accession>
<protein>
    <submittedName>
        <fullName evidence="6">Dihydroorotate dehydrogenase 1A</fullName>
    </submittedName>
</protein>
<gene>
    <name evidence="6" type="ORF">IV203_034654</name>
</gene>
<dbReference type="GO" id="GO:0005737">
    <property type="term" value="C:cytoplasm"/>
    <property type="evidence" value="ECO:0007669"/>
    <property type="project" value="InterPro"/>
</dbReference>
<dbReference type="Proteomes" id="UP000693970">
    <property type="component" value="Unassembled WGS sequence"/>
</dbReference>
<comment type="pathway">
    <text evidence="2">Pyrimidine metabolism; UMP biosynthesis via de novo pathway.</text>
</comment>
<dbReference type="Pfam" id="PF01180">
    <property type="entry name" value="DHO_dh"/>
    <property type="match status" value="1"/>
</dbReference>
<feature type="domain" description="Dihydroorotate dehydrogenase catalytic" evidence="5">
    <location>
        <begin position="4"/>
        <end position="308"/>
    </location>
</feature>
<keyword evidence="3" id="KW-0665">Pyrimidine biosynthesis</keyword>
<dbReference type="PROSITE" id="PS00911">
    <property type="entry name" value="DHODEHASE_1"/>
    <property type="match status" value="1"/>
</dbReference>
<evidence type="ECO:0000259" key="5">
    <source>
        <dbReference type="Pfam" id="PF01180"/>
    </source>
</evidence>
<dbReference type="InterPro" id="IPR001295">
    <property type="entry name" value="Dihydroorotate_DH_CS"/>
</dbReference>
<comment type="caution">
    <text evidence="6">The sequence shown here is derived from an EMBL/GenBank/DDBJ whole genome shotgun (WGS) entry which is preliminary data.</text>
</comment>
<evidence type="ECO:0000313" key="7">
    <source>
        <dbReference type="Proteomes" id="UP000693970"/>
    </source>
</evidence>
<dbReference type="PROSITE" id="PS00912">
    <property type="entry name" value="DHODEHASE_2"/>
    <property type="match status" value="1"/>
</dbReference>
<dbReference type="OrthoDB" id="14784at2759"/>
<evidence type="ECO:0000256" key="2">
    <source>
        <dbReference type="ARBA" id="ARBA00004725"/>
    </source>
</evidence>
<dbReference type="PANTHER" id="PTHR48109:SF1">
    <property type="entry name" value="DIHYDROOROTATE DEHYDROGENASE (FUMARATE)"/>
    <property type="match status" value="1"/>
</dbReference>
<dbReference type="GO" id="GO:0006221">
    <property type="term" value="P:pyrimidine nucleotide biosynthetic process"/>
    <property type="evidence" value="ECO:0007669"/>
    <property type="project" value="UniProtKB-KW"/>
</dbReference>
<reference evidence="6" key="2">
    <citation type="submission" date="2021-04" db="EMBL/GenBank/DDBJ databases">
        <authorList>
            <person name="Podell S."/>
        </authorList>
    </citation>
    <scope>NUCLEOTIDE SEQUENCE</scope>
    <source>
        <strain evidence="6">Hildebrandi</strain>
    </source>
</reference>
<keyword evidence="7" id="KW-1185">Reference proteome</keyword>
<evidence type="ECO:0000256" key="1">
    <source>
        <dbReference type="ARBA" id="ARBA00001917"/>
    </source>
</evidence>
<comment type="cofactor">
    <cofactor evidence="1">
        <name>FMN</name>
        <dbReference type="ChEBI" id="CHEBI:58210"/>
    </cofactor>
</comment>
<dbReference type="GO" id="GO:0006207">
    <property type="term" value="P:'de novo' pyrimidine nucleobase biosynthetic process"/>
    <property type="evidence" value="ECO:0007669"/>
    <property type="project" value="InterPro"/>
</dbReference>
<dbReference type="AlphaFoldDB" id="A0A9K3LER6"/>
<evidence type="ECO:0000256" key="4">
    <source>
        <dbReference type="SAM" id="MobiDB-lite"/>
    </source>
</evidence>
<evidence type="ECO:0000313" key="6">
    <source>
        <dbReference type="EMBL" id="KAG7359556.1"/>
    </source>
</evidence>
<reference evidence="6" key="1">
    <citation type="journal article" date="2021" name="Sci. Rep.">
        <title>Diploid genomic architecture of Nitzschia inconspicua, an elite biomass production diatom.</title>
        <authorList>
            <person name="Oliver A."/>
            <person name="Podell S."/>
            <person name="Pinowska A."/>
            <person name="Traller J.C."/>
            <person name="Smith S.R."/>
            <person name="McClure R."/>
            <person name="Beliaev A."/>
            <person name="Bohutskyi P."/>
            <person name="Hill E.A."/>
            <person name="Rabines A."/>
            <person name="Zheng H."/>
            <person name="Allen L.Z."/>
            <person name="Kuo A."/>
            <person name="Grigoriev I.V."/>
            <person name="Allen A.E."/>
            <person name="Hazlebeck D."/>
            <person name="Allen E.E."/>
        </authorList>
    </citation>
    <scope>NUCLEOTIDE SEQUENCE</scope>
    <source>
        <strain evidence="6">Hildebrandi</strain>
    </source>
</reference>
<dbReference type="NCBIfam" id="NF002702">
    <property type="entry name" value="PRK02506.1"/>
    <property type="match status" value="1"/>
</dbReference>
<dbReference type="PANTHER" id="PTHR48109">
    <property type="entry name" value="DIHYDROOROTATE DEHYDROGENASE (QUINONE), MITOCHONDRIAL-RELATED"/>
    <property type="match status" value="1"/>
</dbReference>
<name>A0A9K3LER6_9STRA</name>
<evidence type="ECO:0000256" key="3">
    <source>
        <dbReference type="ARBA" id="ARBA00022975"/>
    </source>
</evidence>
<proteinExistence type="predicted"/>
<feature type="region of interest" description="Disordered" evidence="4">
    <location>
        <begin position="51"/>
        <end position="70"/>
    </location>
</feature>
<organism evidence="6 7">
    <name type="scientific">Nitzschia inconspicua</name>
    <dbReference type="NCBI Taxonomy" id="303405"/>
    <lineage>
        <taxon>Eukaryota</taxon>
        <taxon>Sar</taxon>
        <taxon>Stramenopiles</taxon>
        <taxon>Ochrophyta</taxon>
        <taxon>Bacillariophyta</taxon>
        <taxon>Bacillariophyceae</taxon>
        <taxon>Bacillariophycidae</taxon>
        <taxon>Bacillariales</taxon>
        <taxon>Bacillariaceae</taxon>
        <taxon>Nitzschia</taxon>
    </lineage>
</organism>
<sequence>MADLSSSVGGIPLVSCVYNASGPRTGSSAALSKIAASSAGAILTKSATLEAQNGNPQPRTWHAEDNKASMNSEGLPNSGIDYYIDSTTIQETLEACPNGTKKPYLVSISGKTLQDNLEMLDRIAKKISEGEPIAGVELNLACPNVIGKPIIAYDFDQMKDILSTISNKKYKFILGLKLPPYLDSKHLQQAAAIINDYSTLVSYVVCINTIGNALSVDEVSESPFISSNNGLAGLSGPAVKYTALANVRQMRQQLKSEIDVVGVGGIESGTDAFLFLLCGASAVQVGTCHWKEGPQCFDRICTELQQLLNEKGYTSVQDCIGKLKSWSKEGAALTRAAKKQKQQEHSTVTTQKSSPGDAGGLKWMIDLVLVVVIAILLSEKFKLLSIPE</sequence>
<dbReference type="EMBL" id="JAGRRH010000013">
    <property type="protein sequence ID" value="KAG7359556.1"/>
    <property type="molecule type" value="Genomic_DNA"/>
</dbReference>
<dbReference type="InterPro" id="IPR005720">
    <property type="entry name" value="Dihydroorotate_DH_cat"/>
</dbReference>
<dbReference type="InterPro" id="IPR050074">
    <property type="entry name" value="DHO_dehydrogenase"/>
</dbReference>